<organism evidence="2 3">
    <name type="scientific">Sphingosinicella rhizophila</name>
    <dbReference type="NCBI Taxonomy" id="3050082"/>
    <lineage>
        <taxon>Bacteria</taxon>
        <taxon>Pseudomonadati</taxon>
        <taxon>Pseudomonadota</taxon>
        <taxon>Alphaproteobacteria</taxon>
        <taxon>Sphingomonadales</taxon>
        <taxon>Sphingosinicellaceae</taxon>
        <taxon>Sphingosinicella</taxon>
    </lineage>
</organism>
<keyword evidence="1" id="KW-0732">Signal</keyword>
<protein>
    <recommendedName>
        <fullName evidence="4">VCBS repeat protein</fullName>
    </recommendedName>
</protein>
<evidence type="ECO:0000313" key="3">
    <source>
        <dbReference type="Proteomes" id="UP001259572"/>
    </source>
</evidence>
<dbReference type="EMBL" id="JAVUPU010000007">
    <property type="protein sequence ID" value="MDT9600178.1"/>
    <property type="molecule type" value="Genomic_DNA"/>
</dbReference>
<evidence type="ECO:0000256" key="1">
    <source>
        <dbReference type="SAM" id="SignalP"/>
    </source>
</evidence>
<accession>A0ABU3QAZ7</accession>
<keyword evidence="3" id="KW-1185">Reference proteome</keyword>
<comment type="caution">
    <text evidence="2">The sequence shown here is derived from an EMBL/GenBank/DDBJ whole genome shotgun (WGS) entry which is preliminary data.</text>
</comment>
<gene>
    <name evidence="2" type="ORF">RQX22_14550</name>
</gene>
<name>A0ABU3QAZ7_9SPHN</name>
<sequence length="413" mass="43808">MRRIIVVLALAWAAPALPQAGVPEPIRNRVNELVARCVEAGGAIGSMSGQGRFVIPADFNGDGRVDFVVSEGNVPCTGRPDLFRTNGLALVQLYLGEPEGAKLVFQDRLVAYRILAGRPARMQIARRGSACGAEGQVSARCGDELRWNAAARRFEEHATDGRSAAGKPLIRPATIVGTSTASTTATVPIPGANAKISGPDLPWRSGAEVTFKSQCRQETRSRYPTMTSASIASSCDDSWNKVVAAGPIADALLAVVPARTGERIFVSDLRSRLPQVRWRPAANIRENRPTAEGMMNGLSVSVSGAPAVESIAFGWRKLEAEPPYDIPAALAAKGAKVTALGCFHFGPSEVSRTHIVSAPGRASFALETYIRAAAMGGQESWISASANLTEKLPTLASLRAEHPDPAWEAVCPH</sequence>
<dbReference type="Proteomes" id="UP001259572">
    <property type="component" value="Unassembled WGS sequence"/>
</dbReference>
<reference evidence="2 3" key="1">
    <citation type="submission" date="2023-05" db="EMBL/GenBank/DDBJ databases">
        <authorList>
            <person name="Guo Y."/>
        </authorList>
    </citation>
    <scope>NUCLEOTIDE SEQUENCE [LARGE SCALE GENOMIC DNA]</scope>
    <source>
        <strain evidence="2 3">GR2756</strain>
    </source>
</reference>
<evidence type="ECO:0000313" key="2">
    <source>
        <dbReference type="EMBL" id="MDT9600178.1"/>
    </source>
</evidence>
<feature type="chain" id="PRO_5045688045" description="VCBS repeat protein" evidence="1">
    <location>
        <begin position="21"/>
        <end position="413"/>
    </location>
</feature>
<feature type="signal peptide" evidence="1">
    <location>
        <begin position="1"/>
        <end position="20"/>
    </location>
</feature>
<evidence type="ECO:0008006" key="4">
    <source>
        <dbReference type="Google" id="ProtNLM"/>
    </source>
</evidence>
<proteinExistence type="predicted"/>
<dbReference type="RefSeq" id="WP_315727276.1">
    <property type="nucleotide sequence ID" value="NZ_JAVUPU010000007.1"/>
</dbReference>